<evidence type="ECO:0000313" key="1">
    <source>
        <dbReference type="EMBL" id="MCM6773470.1"/>
    </source>
</evidence>
<keyword evidence="2" id="KW-1185">Reference proteome</keyword>
<organism evidence="1 2">
    <name type="scientific">Nocardia pulmonis</name>
    <dbReference type="NCBI Taxonomy" id="2951408"/>
    <lineage>
        <taxon>Bacteria</taxon>
        <taxon>Bacillati</taxon>
        <taxon>Actinomycetota</taxon>
        <taxon>Actinomycetes</taxon>
        <taxon>Mycobacteriales</taxon>
        <taxon>Nocardiaceae</taxon>
        <taxon>Nocardia</taxon>
    </lineage>
</organism>
<name>A0A9X2IX50_9NOCA</name>
<accession>A0A9X2IX50</accession>
<sequence>MLSERERLGFVEGMLRAVAQPRRIAAVVERMVGGCVEVGPVGVGPGGLGSVSMVGIPGAVQVGPVDGDLSELRVGVPVRVVLELGVAGTRTRFLGAAWVQTRVRLVPEPPCALVVRVAPVAARLPIRIAAPNPAAGLLGSVFGVDRVAAQLLRERINAALTGAGSMAVRRIDLVSLLDGGWAAHLAAGVA</sequence>
<dbReference type="Proteomes" id="UP001139157">
    <property type="component" value="Unassembled WGS sequence"/>
</dbReference>
<comment type="caution">
    <text evidence="1">The sequence shown here is derived from an EMBL/GenBank/DDBJ whole genome shotgun (WGS) entry which is preliminary data.</text>
</comment>
<dbReference type="EMBL" id="JAMRXG010000003">
    <property type="protein sequence ID" value="MCM6773470.1"/>
    <property type="molecule type" value="Genomic_DNA"/>
</dbReference>
<dbReference type="AlphaFoldDB" id="A0A9X2IX50"/>
<protein>
    <submittedName>
        <fullName evidence="1">Uncharacterized protein</fullName>
    </submittedName>
</protein>
<reference evidence="1" key="1">
    <citation type="submission" date="2022-06" db="EMBL/GenBank/DDBJ databases">
        <title>Novel species in genus nocardia.</title>
        <authorList>
            <person name="Li F."/>
        </authorList>
    </citation>
    <scope>NUCLEOTIDE SEQUENCE</scope>
    <source>
        <strain evidence="1">CDC141</strain>
    </source>
</reference>
<evidence type="ECO:0000313" key="2">
    <source>
        <dbReference type="Proteomes" id="UP001139157"/>
    </source>
</evidence>
<gene>
    <name evidence="1" type="ORF">NDR86_08285</name>
</gene>
<proteinExistence type="predicted"/>